<dbReference type="SUPFAM" id="SSF46785">
    <property type="entry name" value="Winged helix' DNA-binding domain"/>
    <property type="match status" value="1"/>
</dbReference>
<dbReference type="Gene3D" id="1.10.10.10">
    <property type="entry name" value="Winged helix-like DNA-binding domain superfamily/Winged helix DNA-binding domain"/>
    <property type="match status" value="1"/>
</dbReference>
<dbReference type="InterPro" id="IPR036388">
    <property type="entry name" value="WH-like_DNA-bd_sf"/>
</dbReference>
<dbReference type="SMART" id="SM00347">
    <property type="entry name" value="HTH_MARR"/>
    <property type="match status" value="1"/>
</dbReference>
<proteinExistence type="predicted"/>
<feature type="region of interest" description="Disordered" evidence="4">
    <location>
        <begin position="1"/>
        <end position="45"/>
    </location>
</feature>
<geneLocation type="plasmid" evidence="7">
    <name>pMaq22A_1p DNA</name>
</geneLocation>
<reference evidence="6 7" key="1">
    <citation type="journal article" date="2015" name="Genome Announc.">
        <title>Complete Genome Sequence of Methylobacterium aquaticum Strain 22A, Isolated from Racomitrium japonicum Moss.</title>
        <authorList>
            <person name="Tani A."/>
            <person name="Ogura Y."/>
            <person name="Hayashi T."/>
            <person name="Kimbara K."/>
        </authorList>
    </citation>
    <scope>NUCLEOTIDE SEQUENCE [LARGE SCALE GENOMIC DNA]</scope>
    <source>
        <strain evidence="6 7">MA-22A</strain>
        <plasmid evidence="7">Plasmid pMaq22A_1p DNA</plasmid>
    </source>
</reference>
<dbReference type="PROSITE" id="PS50995">
    <property type="entry name" value="HTH_MARR_2"/>
    <property type="match status" value="1"/>
</dbReference>
<keyword evidence="3" id="KW-0804">Transcription</keyword>
<dbReference type="AlphaFoldDB" id="A0A0C6F6L2"/>
<accession>A0A0C6F6L2</accession>
<feature type="domain" description="HTH marR-type" evidence="5">
    <location>
        <begin position="49"/>
        <end position="181"/>
    </location>
</feature>
<dbReference type="GO" id="GO:0003677">
    <property type="term" value="F:DNA binding"/>
    <property type="evidence" value="ECO:0007669"/>
    <property type="project" value="UniProtKB-KW"/>
</dbReference>
<dbReference type="InterPro" id="IPR036390">
    <property type="entry name" value="WH_DNA-bd_sf"/>
</dbReference>
<evidence type="ECO:0000256" key="2">
    <source>
        <dbReference type="ARBA" id="ARBA00023125"/>
    </source>
</evidence>
<dbReference type="InterPro" id="IPR039422">
    <property type="entry name" value="MarR/SlyA-like"/>
</dbReference>
<keyword evidence="2" id="KW-0238">DNA-binding</keyword>
<evidence type="ECO:0000256" key="3">
    <source>
        <dbReference type="ARBA" id="ARBA00023163"/>
    </source>
</evidence>
<dbReference type="PATRIC" id="fig|270351.10.peg.5354"/>
<reference evidence="7" key="2">
    <citation type="submission" date="2015-01" db="EMBL/GenBank/DDBJ databases">
        <title>Complete genome sequence of Methylobacterium aquaticum strain 22A.</title>
        <authorList>
            <person name="Tani A."/>
            <person name="Ogura Y."/>
            <person name="Hayashi T."/>
        </authorList>
    </citation>
    <scope>NUCLEOTIDE SEQUENCE [LARGE SCALE GENOMIC DNA]</scope>
    <source>
        <strain evidence="7">MA-22A</strain>
        <plasmid evidence="7">Plasmid pMaq22A_1p DNA</plasmid>
    </source>
</reference>
<sequence length="220" mass="24204">MRPLTQAARTRPAPIPDAADEDGRAAGYSPEGPTQRSPEHGSPDRDQPAYDLIELLFFAYRDFVADPDRILAEYGFGRAHHRVLHFVDRHPGLTIAELLDILRITKQSLNRVLKELIEQGYIAQRTGTSDRRHRLLTCTPQGRALAQRLAGVQGERVRRALAEVGPALREPAGRFLLAMIEPEERAAVSRLIGGEASAEVPAEIRAEIRGGSPSADGVRP</sequence>
<dbReference type="Pfam" id="PF12802">
    <property type="entry name" value="MarR_2"/>
    <property type="match status" value="1"/>
</dbReference>
<dbReference type="PANTHER" id="PTHR33164:SF44">
    <property type="entry name" value="TRANSCRIPTIONAL REGULATORY PROTEIN"/>
    <property type="match status" value="1"/>
</dbReference>
<dbReference type="GO" id="GO:0003700">
    <property type="term" value="F:DNA-binding transcription factor activity"/>
    <property type="evidence" value="ECO:0007669"/>
    <property type="project" value="InterPro"/>
</dbReference>
<organism evidence="6 7">
    <name type="scientific">Methylobacterium aquaticum</name>
    <dbReference type="NCBI Taxonomy" id="270351"/>
    <lineage>
        <taxon>Bacteria</taxon>
        <taxon>Pseudomonadati</taxon>
        <taxon>Pseudomonadota</taxon>
        <taxon>Alphaproteobacteria</taxon>
        <taxon>Hyphomicrobiales</taxon>
        <taxon>Methylobacteriaceae</taxon>
        <taxon>Methylobacterium</taxon>
    </lineage>
</organism>
<dbReference type="KEGG" id="maqu:Maq22A_1p30205"/>
<evidence type="ECO:0000256" key="4">
    <source>
        <dbReference type="SAM" id="MobiDB-lite"/>
    </source>
</evidence>
<keyword evidence="1" id="KW-0805">Transcription regulation</keyword>
<dbReference type="InterPro" id="IPR000835">
    <property type="entry name" value="HTH_MarR-typ"/>
</dbReference>
<dbReference type="GO" id="GO:0006950">
    <property type="term" value="P:response to stress"/>
    <property type="evidence" value="ECO:0007669"/>
    <property type="project" value="TreeGrafter"/>
</dbReference>
<protein>
    <submittedName>
        <fullName evidence="6">Transcriptional regulator, MarR family</fullName>
    </submittedName>
</protein>
<gene>
    <name evidence="6" type="primary">marR</name>
    <name evidence="6" type="ORF">Maq22A_1p30205</name>
</gene>
<name>A0A0C6F6L2_9HYPH</name>
<dbReference type="PROSITE" id="PS01117">
    <property type="entry name" value="HTH_MARR_1"/>
    <property type="match status" value="1"/>
</dbReference>
<evidence type="ECO:0000259" key="5">
    <source>
        <dbReference type="PROSITE" id="PS50995"/>
    </source>
</evidence>
<dbReference type="Proteomes" id="UP000061432">
    <property type="component" value="Plasmid pMaq22A_1p"/>
</dbReference>
<dbReference type="EMBL" id="AP014705">
    <property type="protein sequence ID" value="BAQ48406.1"/>
    <property type="molecule type" value="Genomic_DNA"/>
</dbReference>
<dbReference type="InterPro" id="IPR023187">
    <property type="entry name" value="Tscrpt_reg_MarR-type_CS"/>
</dbReference>
<evidence type="ECO:0000256" key="1">
    <source>
        <dbReference type="ARBA" id="ARBA00023015"/>
    </source>
</evidence>
<evidence type="ECO:0000313" key="6">
    <source>
        <dbReference type="EMBL" id="BAQ48406.1"/>
    </source>
</evidence>
<evidence type="ECO:0000313" key="7">
    <source>
        <dbReference type="Proteomes" id="UP000061432"/>
    </source>
</evidence>
<keyword evidence="6" id="KW-0614">Plasmid</keyword>
<dbReference type="PANTHER" id="PTHR33164">
    <property type="entry name" value="TRANSCRIPTIONAL REGULATOR, MARR FAMILY"/>
    <property type="match status" value="1"/>
</dbReference>
<dbReference type="PRINTS" id="PR00598">
    <property type="entry name" value="HTHMARR"/>
</dbReference>